<proteinExistence type="predicted"/>
<dbReference type="Pfam" id="PF10528">
    <property type="entry name" value="GLEYA"/>
    <property type="match status" value="3"/>
</dbReference>
<dbReference type="Pfam" id="PF21959">
    <property type="entry name" value="DUF6923"/>
    <property type="match status" value="3"/>
</dbReference>
<name>A0AAV9XEQ9_9PEZI</name>
<feature type="region of interest" description="Disordered" evidence="1">
    <location>
        <begin position="1506"/>
        <end position="1528"/>
    </location>
</feature>
<comment type="caution">
    <text evidence="4">The sequence shown here is derived from an EMBL/GenBank/DDBJ whole genome shotgun (WGS) entry which is preliminary data.</text>
</comment>
<feature type="signal peptide" evidence="2">
    <location>
        <begin position="1"/>
        <end position="18"/>
    </location>
</feature>
<keyword evidence="5" id="KW-1185">Reference proteome</keyword>
<feature type="region of interest" description="Disordered" evidence="1">
    <location>
        <begin position="708"/>
        <end position="728"/>
    </location>
</feature>
<feature type="domain" description="PA14" evidence="3">
    <location>
        <begin position="2553"/>
        <end position="2721"/>
    </location>
</feature>
<dbReference type="SUPFAM" id="SSF56988">
    <property type="entry name" value="Anthrax protective antigen"/>
    <property type="match status" value="2"/>
</dbReference>
<organism evidence="4 5">
    <name type="scientific">Orbilia ellipsospora</name>
    <dbReference type="NCBI Taxonomy" id="2528407"/>
    <lineage>
        <taxon>Eukaryota</taxon>
        <taxon>Fungi</taxon>
        <taxon>Dikarya</taxon>
        <taxon>Ascomycota</taxon>
        <taxon>Pezizomycotina</taxon>
        <taxon>Orbiliomycetes</taxon>
        <taxon>Orbiliales</taxon>
        <taxon>Orbiliaceae</taxon>
        <taxon>Orbilia</taxon>
    </lineage>
</organism>
<evidence type="ECO:0000256" key="2">
    <source>
        <dbReference type="SAM" id="SignalP"/>
    </source>
</evidence>
<dbReference type="Proteomes" id="UP001365542">
    <property type="component" value="Unassembled WGS sequence"/>
</dbReference>
<feature type="region of interest" description="Disordered" evidence="1">
    <location>
        <begin position="1587"/>
        <end position="1608"/>
    </location>
</feature>
<dbReference type="Gene3D" id="2.60.120.1560">
    <property type="match status" value="3"/>
</dbReference>
<sequence length="3278" mass="341678">MLVLQGILQLVLAGAAVASTCGKPPSSCKSISTKKPASSSCSKYFQSHSISVSTCTSTSTKAAATTTTYIKKGKATCTHWKTSTSVKSKTVNIPACDTATFGKTVTKWSQKTKWFTCTEISTVRSTRTSRHTTTKTITKTKTITGVAPAKSGSGLHLLKRGPSLPNSCSCFATKTHIVTKTPAVKTKTIDIASSTVQLTKTTKITVTRTKTIANAGTTKYTTKTEKHTSTHYATTSRTVKVTSTVVKNTTTTKTVTKTVTKYVSPGTTTVTRIDTKAHATTIKPAQGTGKVTVVKYITRSTKSITKVGTKPGTRRDTPTAITAPVTFIKWVAQVTVSVTRIGTSEFTSIAYPTDSNGKPITTGFTVTAIEYITQPVILITEFGTTTGLTTLYPTDSNGNTITDSGTKTIITFATQPYTTVTRLGSSAYVTTVFPTDSSGHTIIDGSHTVSVIDFVTQPTVTITRVGPSLSTTTQYPTNAAGSTISDGSGTVTVIDFKPQPTVTAIKVGTAVFATTIFPNPTDISGTISVIDYVTQPVTTIRSLASTASTTTIFPAPTDVTGTITVIQYFTQPVTLVTKVATTTGLTTVFPTDSNGHVITDGSGTETIITYITQQVVTKYTTGPNAGVTTQYPTNSAGMPITDGSGILTVIVTEGVTTITTHGPVAGTTTKYPTDAQGNTVSSGTISVIVTELGNPPVTVITTGPAAGRTTIFPTDGSGKPITDGSSGTATVRITQPVVTITTSGPVPGTGTEYPTNSVGSTLTDGSGTLTIVVTQAGGSAITIVTTGPVPGQTTKYPTNGAGVPITDGSSGTVTVVVTEAVVLVTTLGSIGGTSTQYPTNMAGSTITDGSGTITVIVTRPVVTKTVTGPVAGITTQYPTDSTGHTLSDGTVTVVITTPAGNTGINTRFPSVTKTIITPGPTAGTSTAFPTNSLGSTLTDGSGTLTIIITEAITTVTRIASTTGLSTQYPTDASGHTLTDGSGTISVIFFKVQPTVTLTMHSTTHFTTTVFPTDSTGHTITYGDLGPGGTVTEIVYVTQPITTITVTGPKAGTTTEYPTNSAGSTITDGSGTITVVVTSPAGVQATVTTVVTGSADGSTTQYPTDATGGVITNSGTATVVITQAVTTVLTQGPVAGTTTRYPTNSNGSTVTNPSGFGTITVVITSSVAGQITVTTVISGPEDGSTTQYPTDSAGSPITTGGTATVVITQAVVTVTATGPVAGETTQYPTDSSGHTVTNPSGSGTITVVITHVPGQPFTVITTGPVPGTTTRYPTDSAGNTVTTGDYTVVITEEVTTVTRVASTTGLTTAYPTDSNGSTITDGSGTITVITYVKQPITTLTVTGSVAGTTTLYPTNSAGSTITDGSGTITVEITQTPGGTQTIFTTGPVGGRQTQYPTNSAGSTITDGSGGPATVRITQPVVFVTVPGASAGTTTKYPTNSAGSTISDDSGTITVQVTTPVSGHITTVITQGPQAGTTTEVPTDSAGSTILGGTTTVVITQAVVTSFTTGPAGGTTTKSPTDSSGSTLTDGQGTIVVVITQPVVTSVTTGPIAGTTTESPTDSAGSTLTNGQGTLTIVITQPVVFSFTTGPSGGTTTESPTDSAGSTLTNGQGTLTVVITQPVVTTTVTGSVDGTTTEFPTNTAGSTIRTSGTITVVVTQTPIGVPFTCNTDGYYVGEESLYKYDLTSSSSLTAQTVVANFTTADMEANCLGYNKLDNYLYAVQLNTTSIIRISSDGVVSNATSLPANYTTAFNIGDIDEDGQYWIAETGGEWHQINLGASNFGQVVNSGNFELEGFIFDWSYIPSAGRYLWSVALINDTTQELVRFDMSTHVWTSVASFQVNNTGYAATFANNNGDLYLGGASTEDLYKVNVFNPVSLAIVGTTPDDGSGNSDGARCLYNDTAPSRTTVITAGPTGGTQTILPTDTSGVTITNPTTGTITVVITQAITTVVVTDSTTGVSTVFPTDIDGHTVTDGSGTVSVIKHVVEPYTTITIGGLSSSTTTVFPTDSMGLQILDGTHTATVINFRPAPSATAASGPPFDCSPYGYFINNADFWRLNVTTSGILEIKASIDGATAVIGAIGYNTIDNYIYGVEKTTGKILKIASDGTLTQIGAIATLSTVIGGDVDNNGQLWIAGAINATNLSWAQIDVDPNSSNYGQLLNSGVTNNPGPYFEDFVHIPSAGNFLWGITLSSTNYPILVKFDMATHTWVNDTEWTTVPGYTTGVIGSMFGADNGDIWFLIDQSGVTWKTNIFTKQAPVAVLVPAGYTATQADGARCVYGSVFAHPKPLADSLPELCGNLGLDIAIFDMPDFVLGTTPYPLPETFKTLTPYDTTKSNVIGFVYSDTAPVAPYGFAGKTHDTVENVFYMGYKGYFYAPISQNYSITLGIIDNWAWDWWGPLAYAGWNGTNAYQSFYDNYATGVTDTISLYIEAGTYLPVRISHENGGGPEQIHWTIKGQDNIGYVQYQVASPYLVYEACSPELAPAYPPWGNEDPPIITTTLTSSIVATASPTTTITLAGTSAYTTTVLPTNSLGSATVSVIVYATPGPLPDTSCGNAGWEVAIFNEDYTSNDIESGNYNSSIFAYQLPYGTNVTDYIGVAAPGFTPQGFHINSTDTKYTMQYRGYFYAPKTDLYTFTLFNINDIGLLWTDGFAIIGYNNDNAAAKSTYGAGGTVSKQIMLQAGEYHPIRVQHCDIGNQGSISFTVQNSTGSYFVANLQPSEYLVLKSCDLVTARPYQPWGSEFVPPLPETTVTRVTNTVSTTTMYPTDQSGVIASTGTITVIDYITPTITTFTVGGTAAAQTILPSDTISGTTTVISYRPLPSSMTSFGKPFDCDKFMYVTRGNSLTDFGTLDVTTGNQTLIRTDALNTGHILSPLAYNALDNFIYAGDYQTGSIFRMAQDGTVTLVTPYTNNIWLGGDIDNNGQYFMFGKPVNGLSTWVQINLNPFSGAYNETVKSGTIDASGANCNDWAFVVSAGPYFWCLASHPTGGYLLLTRFDPANGNYTVVHSWTDIISGTAGGVVAGDATDIYGYIATTGKVYHVDLITYDITLAVETLIWPSTEATRCMYYGITVPQLPDTSCNNTGFEAAIWHNPYPNTGDQQQFPVTGFDTAYFKTNEPFANTTTNVIGCTGGCSNPYNFIGHTAQGDEYVVSIIWRGFFYAPVTETYTFDMTGINDGGWEWKGATAYSGWTVANADAKATGLGPPYPHDQFSVTIEAGTYYPIRLQWANGYGGGLFTWKVTDSKGKIYVGEVTASPYLVWAVCDGSVAPFANLWGHET</sequence>
<evidence type="ECO:0000259" key="3">
    <source>
        <dbReference type="PROSITE" id="PS51820"/>
    </source>
</evidence>
<dbReference type="InterPro" id="IPR037524">
    <property type="entry name" value="PA14/GLEYA"/>
</dbReference>
<protein>
    <recommendedName>
        <fullName evidence="3">PA14 domain-containing protein</fullName>
    </recommendedName>
</protein>
<feature type="region of interest" description="Disordered" evidence="1">
    <location>
        <begin position="742"/>
        <end position="761"/>
    </location>
</feature>
<evidence type="ECO:0000256" key="1">
    <source>
        <dbReference type="SAM" id="MobiDB-lite"/>
    </source>
</evidence>
<dbReference type="InterPro" id="IPR054215">
    <property type="entry name" value="DUF6923"/>
</dbReference>
<feature type="domain" description="PA14" evidence="3">
    <location>
        <begin position="2296"/>
        <end position="2471"/>
    </location>
</feature>
<feature type="domain" description="PA14" evidence="3">
    <location>
        <begin position="3080"/>
        <end position="3257"/>
    </location>
</feature>
<feature type="chain" id="PRO_5043631445" description="PA14 domain-containing protein" evidence="2">
    <location>
        <begin position="19"/>
        <end position="3278"/>
    </location>
</feature>
<accession>A0AAV9XEQ9</accession>
<evidence type="ECO:0000313" key="5">
    <source>
        <dbReference type="Proteomes" id="UP001365542"/>
    </source>
</evidence>
<feature type="region of interest" description="Disordered" evidence="1">
    <location>
        <begin position="1548"/>
        <end position="1567"/>
    </location>
</feature>
<dbReference type="InterPro" id="IPR018871">
    <property type="entry name" value="GLEYA_adhesin_domain"/>
</dbReference>
<dbReference type="PROSITE" id="PS51820">
    <property type="entry name" value="PA14"/>
    <property type="match status" value="3"/>
</dbReference>
<feature type="compositionally biased region" description="Polar residues" evidence="1">
    <location>
        <begin position="1552"/>
        <end position="1567"/>
    </location>
</feature>
<keyword evidence="2" id="KW-0732">Signal</keyword>
<evidence type="ECO:0000313" key="4">
    <source>
        <dbReference type="EMBL" id="KAK6540593.1"/>
    </source>
</evidence>
<feature type="compositionally biased region" description="Low complexity" evidence="1">
    <location>
        <begin position="1587"/>
        <end position="1599"/>
    </location>
</feature>
<gene>
    <name evidence="4" type="ORF">TWF694_007988</name>
</gene>
<reference evidence="4 5" key="1">
    <citation type="submission" date="2019-10" db="EMBL/GenBank/DDBJ databases">
        <authorList>
            <person name="Palmer J.M."/>
        </authorList>
    </citation>
    <scope>NUCLEOTIDE SEQUENCE [LARGE SCALE GENOMIC DNA]</scope>
    <source>
        <strain evidence="4 5">TWF694</strain>
    </source>
</reference>
<dbReference type="EMBL" id="JAVHJO010000004">
    <property type="protein sequence ID" value="KAK6540593.1"/>
    <property type="molecule type" value="Genomic_DNA"/>
</dbReference>